<dbReference type="OrthoDB" id="5652508at2"/>
<protein>
    <recommendedName>
        <fullName evidence="3">Substrate of the Dot/Icm secretion system</fullName>
    </recommendedName>
</protein>
<dbReference type="EMBL" id="UGGT01000001">
    <property type="protein sequence ID" value="STO23111.1"/>
    <property type="molecule type" value="Genomic_DNA"/>
</dbReference>
<reference evidence="1 2" key="1">
    <citation type="submission" date="2018-06" db="EMBL/GenBank/DDBJ databases">
        <authorList>
            <consortium name="Pathogen Informatics"/>
            <person name="Doyle S."/>
        </authorList>
    </citation>
    <scope>NUCLEOTIDE SEQUENCE [LARGE SCALE GENOMIC DNA]</scope>
    <source>
        <strain evidence="1 2">NCTC11370</strain>
    </source>
</reference>
<keyword evidence="2" id="KW-1185">Reference proteome</keyword>
<dbReference type="GeneID" id="93294080"/>
<dbReference type="RefSeq" id="WP_019350325.1">
    <property type="nucleotide sequence ID" value="NZ_JAPHOO010000002.1"/>
</dbReference>
<sequence length="439" mass="49731">MFLRAFFRPSKTSTSMHPKDWLNQQFKTSGLEERFPAPLRTQTQETAKVFFNQRYFNDNNPQAPFSLYRALSKIPAINVSGDRSGFFQNGTPFPEDPDYFANIPLAHPELLSPVERLSAAKKIIFSNSTVFASGGYPHMNPRYLKKEPHTVGIFSLAGASFENSYLHYSLFMLDPINSKIDNPRFDHLFESSPTDFNEAHTSLGPYDSNAFITRIRTGLPLLSRSAPDKFYSAFSRRNAVIFLSQAYYQHQLEDLSMLLTAVNKAAEEAGKPALLKATAVGMGFFAKVNETYDIQHLLFPHFIRAFKQLVETNSYPWIAKIEFPIFDEQLQLQFNAIIDKPVEPVELYQNARDVLDFSNEEVENYYVCCINPSDAFAYSGNEWGFGSVEAMIGLNSSLRLDQIPVANPLLLEPSHQVPVNIKSSFEAELLDFKSSGLQM</sequence>
<evidence type="ECO:0000313" key="1">
    <source>
        <dbReference type="EMBL" id="STO23111.1"/>
    </source>
</evidence>
<organism evidence="1 2">
    <name type="scientific">Fluoribacter dumoffii</name>
    <dbReference type="NCBI Taxonomy" id="463"/>
    <lineage>
        <taxon>Bacteria</taxon>
        <taxon>Pseudomonadati</taxon>
        <taxon>Pseudomonadota</taxon>
        <taxon>Gammaproteobacteria</taxon>
        <taxon>Legionellales</taxon>
        <taxon>Legionellaceae</taxon>
        <taxon>Fluoribacter</taxon>
    </lineage>
</organism>
<evidence type="ECO:0008006" key="3">
    <source>
        <dbReference type="Google" id="ProtNLM"/>
    </source>
</evidence>
<evidence type="ECO:0000313" key="2">
    <source>
        <dbReference type="Proteomes" id="UP000254554"/>
    </source>
</evidence>
<accession>A0A377GF31</accession>
<proteinExistence type="predicted"/>
<dbReference type="Proteomes" id="UP000254554">
    <property type="component" value="Unassembled WGS sequence"/>
</dbReference>
<gene>
    <name evidence="1" type="ORF">NCTC11370_03215</name>
</gene>
<name>A0A377GF31_9GAMM</name>
<dbReference type="AlphaFoldDB" id="A0A377GF31"/>